<reference evidence="1 2" key="1">
    <citation type="submission" date="2020-02" db="EMBL/GenBank/DDBJ databases">
        <authorList>
            <person name="Ma Q."/>
            <person name="Huang Y."/>
            <person name="Song X."/>
            <person name="Pei D."/>
        </authorList>
    </citation>
    <scope>NUCLEOTIDE SEQUENCE [LARGE SCALE GENOMIC DNA]</scope>
    <source>
        <strain evidence="1">Sxm20200214</strain>
        <tissue evidence="1">Leaf</tissue>
    </source>
</reference>
<name>A0A8X7PFT7_BRACI</name>
<dbReference type="Proteomes" id="UP000886595">
    <property type="component" value="Unassembled WGS sequence"/>
</dbReference>
<dbReference type="EMBL" id="JAAMPC010000017">
    <property type="protein sequence ID" value="KAG2249873.1"/>
    <property type="molecule type" value="Genomic_DNA"/>
</dbReference>
<comment type="caution">
    <text evidence="1">The sequence shown here is derived from an EMBL/GenBank/DDBJ whole genome shotgun (WGS) entry which is preliminary data.</text>
</comment>
<evidence type="ECO:0000313" key="1">
    <source>
        <dbReference type="EMBL" id="KAG2249873.1"/>
    </source>
</evidence>
<gene>
    <name evidence="1" type="ORF">Bca52824_089501</name>
</gene>
<keyword evidence="2" id="KW-1185">Reference proteome</keyword>
<sequence>MYSRAGSFVDARRVFDEKVVKDMISWNALLSGLSQGGISGLRQCLCLGDDERRWSSITCLLTA</sequence>
<protein>
    <submittedName>
        <fullName evidence="1">Uncharacterized protein</fullName>
    </submittedName>
</protein>
<evidence type="ECO:0000313" key="2">
    <source>
        <dbReference type="Proteomes" id="UP000886595"/>
    </source>
</evidence>
<organism evidence="1 2">
    <name type="scientific">Brassica carinata</name>
    <name type="common">Ethiopian mustard</name>
    <name type="synonym">Abyssinian cabbage</name>
    <dbReference type="NCBI Taxonomy" id="52824"/>
    <lineage>
        <taxon>Eukaryota</taxon>
        <taxon>Viridiplantae</taxon>
        <taxon>Streptophyta</taxon>
        <taxon>Embryophyta</taxon>
        <taxon>Tracheophyta</taxon>
        <taxon>Spermatophyta</taxon>
        <taxon>Magnoliopsida</taxon>
        <taxon>eudicotyledons</taxon>
        <taxon>Gunneridae</taxon>
        <taxon>Pentapetalae</taxon>
        <taxon>rosids</taxon>
        <taxon>malvids</taxon>
        <taxon>Brassicales</taxon>
        <taxon>Brassicaceae</taxon>
        <taxon>Brassiceae</taxon>
        <taxon>Brassica</taxon>
    </lineage>
</organism>
<dbReference type="AlphaFoldDB" id="A0A8X7PFT7"/>
<accession>A0A8X7PFT7</accession>
<proteinExistence type="predicted"/>